<evidence type="ECO:0000256" key="3">
    <source>
        <dbReference type="ARBA" id="ARBA00022606"/>
    </source>
</evidence>
<comment type="caution">
    <text evidence="10">Lacks conserved residue(s) required for the propagation of feature annotation.</text>
</comment>
<evidence type="ECO:0000256" key="4">
    <source>
        <dbReference type="ARBA" id="ARBA00022692"/>
    </source>
</evidence>
<keyword evidence="8 10" id="KW-0675">Receptor</keyword>
<evidence type="ECO:0000256" key="10">
    <source>
        <dbReference type="RuleBase" id="RU351113"/>
    </source>
</evidence>
<evidence type="ECO:0000256" key="7">
    <source>
        <dbReference type="ARBA" id="ARBA00023136"/>
    </source>
</evidence>
<comment type="similarity">
    <text evidence="10">Belongs to the insect chemoreceptor superfamily. Heteromeric odorant receptor channel (TC 1.A.69) family.</text>
</comment>
<evidence type="ECO:0000256" key="9">
    <source>
        <dbReference type="ARBA" id="ARBA00023224"/>
    </source>
</evidence>
<dbReference type="GO" id="GO:0005886">
    <property type="term" value="C:plasma membrane"/>
    <property type="evidence" value="ECO:0007669"/>
    <property type="project" value="UniProtKB-SubCell"/>
</dbReference>
<protein>
    <recommendedName>
        <fullName evidence="10">Odorant receptor</fullName>
    </recommendedName>
</protein>
<dbReference type="EMBL" id="KP843346">
    <property type="protein sequence ID" value="ALD51482.1"/>
    <property type="molecule type" value="mRNA"/>
</dbReference>
<keyword evidence="5 10" id="KW-0552">Olfaction</keyword>
<organism evidence="11">
    <name type="scientific">Locusta migratoria</name>
    <name type="common">Migratory locust</name>
    <dbReference type="NCBI Taxonomy" id="7004"/>
    <lineage>
        <taxon>Eukaryota</taxon>
        <taxon>Metazoa</taxon>
        <taxon>Ecdysozoa</taxon>
        <taxon>Arthropoda</taxon>
        <taxon>Hexapoda</taxon>
        <taxon>Insecta</taxon>
        <taxon>Pterygota</taxon>
        <taxon>Neoptera</taxon>
        <taxon>Polyneoptera</taxon>
        <taxon>Orthoptera</taxon>
        <taxon>Caelifera</taxon>
        <taxon>Acrididea</taxon>
        <taxon>Acridomorpha</taxon>
        <taxon>Acridoidea</taxon>
        <taxon>Acrididae</taxon>
        <taxon>Oedipodinae</taxon>
        <taxon>Locusta</taxon>
    </lineage>
</organism>
<sequence length="425" mass="47220">MVNVQKAGGGGRRLCTDLRLQQWLLFLVGAWAPHRGAPAICSLLYGVYSACVVLVLLLFVASLLFAMVHYWGHMLGVTMNACLMFVYLMNIVKIVSLLKMQPSAEEFIRELDRCMQEYGQSLEMEKAAVFQWTALKSRIVSVARMLVALSGCLYWAVVPAARAHACGGTVQCRDQVGLPAHVWYPFHFTHTPVYEVVYTVVAGGLLSGALISCIVDAFFVSLIIYQAAHLQLLNLMLAAVGTEKCYQPGPPTSPGSKRRLAEESAGAEQRMHRQLAECVSYHCHIDCCVQHLSSLVGPILLGQFLMDMVTISATAFVAIANNADSAWLLKYTSYLSSVVQQLLLYCWFGTDIITQSERLQLSAYSSQWVSASPRFGRELLVFLCRAHRPLRLTASKFYTISRETFLLLMNASVSYFAVLREISSK</sequence>
<keyword evidence="7 10" id="KW-0472">Membrane</keyword>
<keyword evidence="2" id="KW-1003">Cell membrane</keyword>
<name>A0A0M3SBP4_LOCMI</name>
<evidence type="ECO:0000256" key="6">
    <source>
        <dbReference type="ARBA" id="ARBA00022989"/>
    </source>
</evidence>
<keyword evidence="3 10" id="KW-0716">Sensory transduction</keyword>
<feature type="transmembrane region" description="Helical" evidence="10">
    <location>
        <begin position="71"/>
        <end position="92"/>
    </location>
</feature>
<dbReference type="PANTHER" id="PTHR21137:SF35">
    <property type="entry name" value="ODORANT RECEPTOR 19A-RELATED"/>
    <property type="match status" value="1"/>
</dbReference>
<dbReference type="AlphaFoldDB" id="A0A0M3SBP4"/>
<feature type="transmembrane region" description="Helical" evidence="10">
    <location>
        <begin position="43"/>
        <end position="65"/>
    </location>
</feature>
<dbReference type="GO" id="GO:0005549">
    <property type="term" value="F:odorant binding"/>
    <property type="evidence" value="ECO:0007669"/>
    <property type="project" value="InterPro"/>
</dbReference>
<keyword evidence="9 10" id="KW-0807">Transducer</keyword>
<evidence type="ECO:0000313" key="11">
    <source>
        <dbReference type="EMBL" id="ALD51482.1"/>
    </source>
</evidence>
<dbReference type="GO" id="GO:0004984">
    <property type="term" value="F:olfactory receptor activity"/>
    <property type="evidence" value="ECO:0007669"/>
    <property type="project" value="InterPro"/>
</dbReference>
<keyword evidence="6 10" id="KW-1133">Transmembrane helix</keyword>
<evidence type="ECO:0000256" key="1">
    <source>
        <dbReference type="ARBA" id="ARBA00004651"/>
    </source>
</evidence>
<evidence type="ECO:0000256" key="2">
    <source>
        <dbReference type="ARBA" id="ARBA00022475"/>
    </source>
</evidence>
<dbReference type="GO" id="GO:0007165">
    <property type="term" value="P:signal transduction"/>
    <property type="evidence" value="ECO:0007669"/>
    <property type="project" value="UniProtKB-KW"/>
</dbReference>
<accession>A0A0M3SBP4</accession>
<dbReference type="InterPro" id="IPR004117">
    <property type="entry name" value="7tm6_olfct_rcpt"/>
</dbReference>
<evidence type="ECO:0000256" key="5">
    <source>
        <dbReference type="ARBA" id="ARBA00022725"/>
    </source>
</evidence>
<keyword evidence="4 10" id="KW-0812">Transmembrane</keyword>
<dbReference type="PANTHER" id="PTHR21137">
    <property type="entry name" value="ODORANT RECEPTOR"/>
    <property type="match status" value="1"/>
</dbReference>
<feature type="transmembrane region" description="Helical" evidence="10">
    <location>
        <begin position="196"/>
        <end position="225"/>
    </location>
</feature>
<comment type="subcellular location">
    <subcellularLocation>
        <location evidence="1 10">Cell membrane</location>
        <topology evidence="1 10">Multi-pass membrane protein</topology>
    </subcellularLocation>
</comment>
<reference evidence="11" key="2">
    <citation type="submission" date="2015-02" db="EMBL/GenBank/DDBJ databases">
        <authorList>
            <person name="Torres C."/>
        </authorList>
    </citation>
    <scope>NUCLEOTIDE SEQUENCE</scope>
</reference>
<proteinExistence type="evidence at transcript level"/>
<evidence type="ECO:0000256" key="8">
    <source>
        <dbReference type="ARBA" id="ARBA00023170"/>
    </source>
</evidence>
<reference evidence="11" key="1">
    <citation type="journal article" date="2015" name="Cell. Mol. Life Sci.">
        <title>Identification and functional analysis of olfactory receptor family reveal unusual characteristics of the olfactory system in the migratory locust.</title>
        <authorList>
            <person name="Wang Z."/>
            <person name="Yang P."/>
            <person name="Chen D."/>
            <person name="Jiang F."/>
            <person name="Li Y."/>
            <person name="Wang X."/>
            <person name="Kang L."/>
        </authorList>
    </citation>
    <scope>NUCLEOTIDE SEQUENCE</scope>
</reference>
<dbReference type="Pfam" id="PF02949">
    <property type="entry name" value="7tm_6"/>
    <property type="match status" value="1"/>
</dbReference>